<keyword evidence="7" id="KW-1185">Reference proteome</keyword>
<comment type="similarity">
    <text evidence="1">Belongs to the LysR transcriptional regulatory family.</text>
</comment>
<dbReference type="Pfam" id="PF00126">
    <property type="entry name" value="HTH_1"/>
    <property type="match status" value="1"/>
</dbReference>
<organism evidence="6 7">
    <name type="scientific">Peptoniphilus porci</name>
    <dbReference type="NCBI Taxonomy" id="2652280"/>
    <lineage>
        <taxon>Bacteria</taxon>
        <taxon>Bacillati</taxon>
        <taxon>Bacillota</taxon>
        <taxon>Tissierellia</taxon>
        <taxon>Tissierellales</taxon>
        <taxon>Peptoniphilaceae</taxon>
        <taxon>Peptoniphilus</taxon>
    </lineage>
</organism>
<dbReference type="Gene3D" id="3.40.190.290">
    <property type="match status" value="1"/>
</dbReference>
<dbReference type="Gene3D" id="1.10.10.10">
    <property type="entry name" value="Winged helix-like DNA-binding domain superfamily/Winged helix DNA-binding domain"/>
    <property type="match status" value="1"/>
</dbReference>
<sequence length="313" mass="36361">MFDYNEYVYEVYVHKSFSNAAKSLFVSQPSLSNIVKKVEDDLGVVLFDRKSNPIQLTEAGKIYIDAIEKVMELEKITSENLKKLTDSKQNIFTLCGSTYFCTQVFPEIIEKYSDIDPELKIAIIEIGTGEIDDFLKFNLADLGVCVENLNPKLFNSKVWFNEELILAVPKSNSINDDLLEFALSYEDITNLDNVSQEKCVDLKLFQNENFIFLKEGNDLHDRAMNICYEYGFRPNILIYMDQLQTSYDIAKSGKGIVFIRDRIVKQDKFNDSLLYYKLKSDNAKRSVNLFYLKNKVFSDKEKEFIKYLKSFQL</sequence>
<dbReference type="SUPFAM" id="SSF46785">
    <property type="entry name" value="Winged helix' DNA-binding domain"/>
    <property type="match status" value="1"/>
</dbReference>
<dbReference type="GO" id="GO:0003700">
    <property type="term" value="F:DNA-binding transcription factor activity"/>
    <property type="evidence" value="ECO:0007669"/>
    <property type="project" value="InterPro"/>
</dbReference>
<dbReference type="PANTHER" id="PTHR30419:SF8">
    <property type="entry name" value="NITROGEN ASSIMILATION TRANSCRIPTIONAL ACTIVATOR-RELATED"/>
    <property type="match status" value="1"/>
</dbReference>
<dbReference type="PROSITE" id="PS50931">
    <property type="entry name" value="HTH_LYSR"/>
    <property type="match status" value="1"/>
</dbReference>
<dbReference type="PRINTS" id="PR00039">
    <property type="entry name" value="HTHLYSR"/>
</dbReference>
<evidence type="ECO:0000256" key="1">
    <source>
        <dbReference type="ARBA" id="ARBA00009437"/>
    </source>
</evidence>
<dbReference type="Pfam" id="PF03466">
    <property type="entry name" value="LysR_substrate"/>
    <property type="match status" value="1"/>
</dbReference>
<keyword evidence="3" id="KW-0238">DNA-binding</keyword>
<evidence type="ECO:0000256" key="3">
    <source>
        <dbReference type="ARBA" id="ARBA00023125"/>
    </source>
</evidence>
<feature type="domain" description="HTH lysR-type" evidence="5">
    <location>
        <begin position="1"/>
        <end position="57"/>
    </location>
</feature>
<evidence type="ECO:0000313" key="7">
    <source>
        <dbReference type="Proteomes" id="UP000187166"/>
    </source>
</evidence>
<protein>
    <recommendedName>
        <fullName evidence="5">HTH lysR-type domain-containing protein</fullName>
    </recommendedName>
</protein>
<evidence type="ECO:0000256" key="2">
    <source>
        <dbReference type="ARBA" id="ARBA00023015"/>
    </source>
</evidence>
<dbReference type="EMBL" id="MJIH01000001">
    <property type="protein sequence ID" value="OLR64909.1"/>
    <property type="molecule type" value="Genomic_DNA"/>
</dbReference>
<dbReference type="GO" id="GO:0005829">
    <property type="term" value="C:cytosol"/>
    <property type="evidence" value="ECO:0007669"/>
    <property type="project" value="TreeGrafter"/>
</dbReference>
<gene>
    <name evidence="6" type="ORF">BIV18_04940</name>
</gene>
<dbReference type="CDD" id="cd05466">
    <property type="entry name" value="PBP2_LTTR_substrate"/>
    <property type="match status" value="1"/>
</dbReference>
<keyword evidence="2" id="KW-0805">Transcription regulation</keyword>
<keyword evidence="4" id="KW-0804">Transcription</keyword>
<dbReference type="InterPro" id="IPR050950">
    <property type="entry name" value="HTH-type_LysR_regulators"/>
</dbReference>
<dbReference type="InterPro" id="IPR005119">
    <property type="entry name" value="LysR_subst-bd"/>
</dbReference>
<proteinExistence type="inferred from homology"/>
<comment type="caution">
    <text evidence="6">The sequence shown here is derived from an EMBL/GenBank/DDBJ whole genome shotgun (WGS) entry which is preliminary data.</text>
</comment>
<accession>A0A1U7LZS0</accession>
<name>A0A1U7LZS0_9FIRM</name>
<dbReference type="Proteomes" id="UP000187166">
    <property type="component" value="Unassembled WGS sequence"/>
</dbReference>
<evidence type="ECO:0000259" key="5">
    <source>
        <dbReference type="PROSITE" id="PS50931"/>
    </source>
</evidence>
<dbReference type="InterPro" id="IPR036390">
    <property type="entry name" value="WH_DNA-bd_sf"/>
</dbReference>
<dbReference type="SUPFAM" id="SSF53850">
    <property type="entry name" value="Periplasmic binding protein-like II"/>
    <property type="match status" value="1"/>
</dbReference>
<evidence type="ECO:0000256" key="4">
    <source>
        <dbReference type="ARBA" id="ARBA00023163"/>
    </source>
</evidence>
<dbReference type="GO" id="GO:0003677">
    <property type="term" value="F:DNA binding"/>
    <property type="evidence" value="ECO:0007669"/>
    <property type="project" value="UniProtKB-KW"/>
</dbReference>
<dbReference type="STRING" id="1465756.BIV18_04940"/>
<dbReference type="InterPro" id="IPR036388">
    <property type="entry name" value="WH-like_DNA-bd_sf"/>
</dbReference>
<dbReference type="AlphaFoldDB" id="A0A1U7LZS0"/>
<reference evidence="6 7" key="1">
    <citation type="journal article" date="2016" name="Appl. Environ. Microbiol.">
        <title>Function and Phylogeny of Bacterial Butyryl Coenzyme A:Acetate Transferases and Their Diversity in the Proximal Colon of Swine.</title>
        <authorList>
            <person name="Trachsel J."/>
            <person name="Bayles D.O."/>
            <person name="Looft T."/>
            <person name="Levine U.Y."/>
            <person name="Allen H.K."/>
        </authorList>
    </citation>
    <scope>NUCLEOTIDE SEQUENCE [LARGE SCALE GENOMIC DNA]</scope>
    <source>
        <strain evidence="6 7">35-6-1</strain>
    </source>
</reference>
<evidence type="ECO:0000313" key="6">
    <source>
        <dbReference type="EMBL" id="OLR64909.1"/>
    </source>
</evidence>
<dbReference type="InterPro" id="IPR000847">
    <property type="entry name" value="LysR_HTH_N"/>
</dbReference>
<dbReference type="PANTHER" id="PTHR30419">
    <property type="entry name" value="HTH-TYPE TRANSCRIPTIONAL REGULATOR YBHD"/>
    <property type="match status" value="1"/>
</dbReference>